<feature type="chain" id="PRO_5024443285" description="Lipoprotein" evidence="1">
    <location>
        <begin position="24"/>
        <end position="67"/>
    </location>
</feature>
<reference evidence="2 3" key="1">
    <citation type="submission" date="2019-07" db="EMBL/GenBank/DDBJ databases">
        <title>Deep subsurface shale carbon reservoir microbial communities from Ohio and West Virginia, USA.</title>
        <authorList>
            <person name="Wrighton K."/>
        </authorList>
    </citation>
    <scope>NUCLEOTIDE SEQUENCE [LARGE SCALE GENOMIC DNA]</scope>
    <source>
        <strain evidence="2 3">NP_8Ht</strain>
    </source>
</reference>
<comment type="caution">
    <text evidence="2">The sequence shown here is derived from an EMBL/GenBank/DDBJ whole genome shotgun (WGS) entry which is preliminary data.</text>
</comment>
<evidence type="ECO:0000313" key="3">
    <source>
        <dbReference type="Proteomes" id="UP000324282"/>
    </source>
</evidence>
<feature type="signal peptide" evidence="1">
    <location>
        <begin position="1"/>
        <end position="23"/>
    </location>
</feature>
<proteinExistence type="predicted"/>
<dbReference type="Proteomes" id="UP000324282">
    <property type="component" value="Unassembled WGS sequence"/>
</dbReference>
<sequence>MKTPAYFAALAAAALLTGCVVQSTYTKTVTVTKDPSGKVLNITETETVVQPAQGYPVKLQLIKNVQP</sequence>
<organism evidence="2 3">
    <name type="scientific">Stutzerimonas stutzeri</name>
    <name type="common">Pseudomonas stutzeri</name>
    <dbReference type="NCBI Taxonomy" id="316"/>
    <lineage>
        <taxon>Bacteria</taxon>
        <taxon>Pseudomonadati</taxon>
        <taxon>Pseudomonadota</taxon>
        <taxon>Gammaproteobacteria</taxon>
        <taxon>Pseudomonadales</taxon>
        <taxon>Pseudomonadaceae</taxon>
        <taxon>Stutzerimonas</taxon>
    </lineage>
</organism>
<accession>A0A5S5B707</accession>
<keyword evidence="1" id="KW-0732">Signal</keyword>
<evidence type="ECO:0008006" key="4">
    <source>
        <dbReference type="Google" id="ProtNLM"/>
    </source>
</evidence>
<name>A0A5S5B707_STUST</name>
<dbReference type="EMBL" id="VNHQ01000014">
    <property type="protein sequence ID" value="TYP61573.1"/>
    <property type="molecule type" value="Genomic_DNA"/>
</dbReference>
<dbReference type="RefSeq" id="WP_102836216.1">
    <property type="nucleotide sequence ID" value="NZ_JAMOIF010000009.1"/>
</dbReference>
<evidence type="ECO:0000313" key="2">
    <source>
        <dbReference type="EMBL" id="TYP61573.1"/>
    </source>
</evidence>
<dbReference type="OrthoDB" id="7026123at2"/>
<dbReference type="AlphaFoldDB" id="A0A5S5B707"/>
<gene>
    <name evidence="2" type="ORF">A9A72_124313</name>
</gene>
<evidence type="ECO:0000256" key="1">
    <source>
        <dbReference type="SAM" id="SignalP"/>
    </source>
</evidence>
<dbReference type="PROSITE" id="PS51257">
    <property type="entry name" value="PROKAR_LIPOPROTEIN"/>
    <property type="match status" value="1"/>
</dbReference>
<protein>
    <recommendedName>
        <fullName evidence="4">Lipoprotein</fullName>
    </recommendedName>
</protein>